<dbReference type="AlphaFoldDB" id="A0A3B4AW72"/>
<reference evidence="1" key="2">
    <citation type="submission" date="2025-09" db="UniProtKB">
        <authorList>
            <consortium name="Ensembl"/>
        </authorList>
    </citation>
    <scope>IDENTIFICATION</scope>
</reference>
<protein>
    <recommendedName>
        <fullName evidence="3">Tc1-like transposase DDE domain-containing protein</fullName>
    </recommendedName>
</protein>
<sequence length="74" mass="8575">MPLKWVFQQTLTPNTQVNEQSLGSKPTKLMLWSGQPNPRTLNPIKNLWGDVKNAVYELVDSMRACHQCWVLFVF</sequence>
<accession>A0A3B4AW72</accession>
<evidence type="ECO:0000313" key="1">
    <source>
        <dbReference type="Ensembl" id="ENSPMGP00000020824.1"/>
    </source>
</evidence>
<keyword evidence="2" id="KW-1185">Reference proteome</keyword>
<evidence type="ECO:0008006" key="3">
    <source>
        <dbReference type="Google" id="ProtNLM"/>
    </source>
</evidence>
<organism evidence="1 2">
    <name type="scientific">Periophthalmus magnuspinnatus</name>
    <dbReference type="NCBI Taxonomy" id="409849"/>
    <lineage>
        <taxon>Eukaryota</taxon>
        <taxon>Metazoa</taxon>
        <taxon>Chordata</taxon>
        <taxon>Craniata</taxon>
        <taxon>Vertebrata</taxon>
        <taxon>Euteleostomi</taxon>
        <taxon>Actinopterygii</taxon>
        <taxon>Neopterygii</taxon>
        <taxon>Teleostei</taxon>
        <taxon>Neoteleostei</taxon>
        <taxon>Acanthomorphata</taxon>
        <taxon>Gobiaria</taxon>
        <taxon>Gobiiformes</taxon>
        <taxon>Gobioidei</taxon>
        <taxon>Gobiidae</taxon>
        <taxon>Oxudercinae</taxon>
        <taxon>Periophthalmus</taxon>
    </lineage>
</organism>
<dbReference type="Ensembl" id="ENSPMGT00000022202.1">
    <property type="protein sequence ID" value="ENSPMGP00000020824.1"/>
    <property type="gene ID" value="ENSPMGG00000016880.1"/>
</dbReference>
<dbReference type="Proteomes" id="UP000261520">
    <property type="component" value="Unplaced"/>
</dbReference>
<proteinExistence type="predicted"/>
<evidence type="ECO:0000313" key="2">
    <source>
        <dbReference type="Proteomes" id="UP000261520"/>
    </source>
</evidence>
<reference evidence="1" key="1">
    <citation type="submission" date="2025-08" db="UniProtKB">
        <authorList>
            <consortium name="Ensembl"/>
        </authorList>
    </citation>
    <scope>IDENTIFICATION</scope>
</reference>
<name>A0A3B4AW72_9GOBI</name>